<accession>A0A9X8QS97</accession>
<reference evidence="2" key="1">
    <citation type="submission" date="2016-11" db="EMBL/GenBank/DDBJ databases">
        <authorList>
            <person name="Jaros S."/>
            <person name="Januszkiewicz K."/>
            <person name="Wedrychowicz H."/>
        </authorList>
    </citation>
    <scope>NUCLEOTIDE SEQUENCE [LARGE SCALE GENOMIC DNA]</scope>
    <source>
        <strain evidence="2">CGMCC 4.3555</strain>
    </source>
</reference>
<comment type="caution">
    <text evidence="1">The sequence shown here is derived from an EMBL/GenBank/DDBJ whole genome shotgun (WGS) entry which is preliminary data.</text>
</comment>
<evidence type="ECO:0000313" key="1">
    <source>
        <dbReference type="EMBL" id="SHL74240.1"/>
    </source>
</evidence>
<dbReference type="AlphaFoldDB" id="A0A9X8QS97"/>
<sequence>MATPTSRDAILSEAVTALQEQAGRLSEMADEEMRRDLEEKAQVWHEAAEVVLRLIGKPQQVNATEEQEVSALFRLIYDPGVESLHDQLPSATSHALTAALDAACHDPIGHTAPRRGQAEEWNRQIRVDGALAMIFVSYSQKALAVVDIIDLS</sequence>
<name>A0A9X8QS97_9ACTN</name>
<dbReference type="Proteomes" id="UP000184388">
    <property type="component" value="Unassembled WGS sequence"/>
</dbReference>
<gene>
    <name evidence="1" type="ORF">SAMN05216268_10643</name>
</gene>
<evidence type="ECO:0000313" key="2">
    <source>
        <dbReference type="Proteomes" id="UP000184388"/>
    </source>
</evidence>
<proteinExistence type="predicted"/>
<dbReference type="EMBL" id="FRBK01000006">
    <property type="protein sequence ID" value="SHL74240.1"/>
    <property type="molecule type" value="Genomic_DNA"/>
</dbReference>
<organism evidence="1 2">
    <name type="scientific">Streptomyces yunnanensis</name>
    <dbReference type="NCBI Taxonomy" id="156453"/>
    <lineage>
        <taxon>Bacteria</taxon>
        <taxon>Bacillati</taxon>
        <taxon>Actinomycetota</taxon>
        <taxon>Actinomycetes</taxon>
        <taxon>Kitasatosporales</taxon>
        <taxon>Streptomycetaceae</taxon>
        <taxon>Streptomyces</taxon>
    </lineage>
</organism>
<dbReference type="RefSeq" id="WP_143179602.1">
    <property type="nucleotide sequence ID" value="NZ_FRBK01000006.1"/>
</dbReference>
<protein>
    <submittedName>
        <fullName evidence="1">Uncharacterized protein</fullName>
    </submittedName>
</protein>